<evidence type="ECO:0000313" key="3">
    <source>
        <dbReference type="Proteomes" id="UP000562929"/>
    </source>
</evidence>
<feature type="compositionally biased region" description="Low complexity" evidence="1">
    <location>
        <begin position="13"/>
        <end position="26"/>
    </location>
</feature>
<dbReference type="PANTHER" id="PTHR37538">
    <property type="entry name" value="BTB DOMAIN-CONTAINING PROTEIN"/>
    <property type="match status" value="1"/>
</dbReference>
<organism evidence="2 3">
    <name type="scientific">Ophiocordyceps camponoti-floridani</name>
    <dbReference type="NCBI Taxonomy" id="2030778"/>
    <lineage>
        <taxon>Eukaryota</taxon>
        <taxon>Fungi</taxon>
        <taxon>Dikarya</taxon>
        <taxon>Ascomycota</taxon>
        <taxon>Pezizomycotina</taxon>
        <taxon>Sordariomycetes</taxon>
        <taxon>Hypocreomycetidae</taxon>
        <taxon>Hypocreales</taxon>
        <taxon>Ophiocordycipitaceae</taxon>
        <taxon>Ophiocordyceps</taxon>
    </lineage>
</organism>
<gene>
    <name evidence="2" type="ORF">GQ602_006885</name>
</gene>
<dbReference type="Proteomes" id="UP000562929">
    <property type="component" value="Unassembled WGS sequence"/>
</dbReference>
<sequence>MNGRLLVDDFNTGGPSAAAGDPLPAGDPDPRPETSPFATPSMPLALKDGTFLYVPKTLLARIPNISLPEDITSDVGHVLIHYLLTNTYQCLKPTGPSPQERLSYEFETALRVLAIARLPHLSELSHAELTRVGGQLPTPLVFRIVRKAFPENGKKNSWLQAYLKARLDEFLEEPMKPLESEFWNSSRESTHVDNVLFAKLLELRGRDKAPVAEEYAVEETVPEAASYETDLACLSENDNENNICDAPAVVSHFSWEGEELEEFAPVEEVSKDDTAAKACSFLYIPVRTMSATSEAAAAETAAVDGASFAPMTEKEKKRAKKSKKPSVGKKKKAAFDWSSPNPAEL</sequence>
<evidence type="ECO:0000256" key="1">
    <source>
        <dbReference type="SAM" id="MobiDB-lite"/>
    </source>
</evidence>
<feature type="compositionally biased region" description="Basic residues" evidence="1">
    <location>
        <begin position="317"/>
        <end position="332"/>
    </location>
</feature>
<feature type="region of interest" description="Disordered" evidence="1">
    <location>
        <begin position="1"/>
        <end position="41"/>
    </location>
</feature>
<protein>
    <submittedName>
        <fullName evidence="2">Uncharacterized protein</fullName>
    </submittedName>
</protein>
<dbReference type="PANTHER" id="PTHR37538:SF1">
    <property type="entry name" value="BTB DOMAIN-CONTAINING PROTEIN"/>
    <property type="match status" value="1"/>
</dbReference>
<dbReference type="OrthoDB" id="3594103at2759"/>
<feature type="region of interest" description="Disordered" evidence="1">
    <location>
        <begin position="305"/>
        <end position="345"/>
    </location>
</feature>
<proteinExistence type="predicted"/>
<evidence type="ECO:0000313" key="2">
    <source>
        <dbReference type="EMBL" id="KAF4582261.1"/>
    </source>
</evidence>
<accession>A0A8H4Q209</accession>
<keyword evidence="3" id="KW-1185">Reference proteome</keyword>
<name>A0A8H4Q209_9HYPO</name>
<reference evidence="2 3" key="1">
    <citation type="journal article" date="2020" name="G3 (Bethesda)">
        <title>Genetic Underpinnings of Host Manipulation by Ophiocordyceps as Revealed by Comparative Transcriptomics.</title>
        <authorList>
            <person name="Will I."/>
            <person name="Das B."/>
            <person name="Trinh T."/>
            <person name="Brachmann A."/>
            <person name="Ohm R.A."/>
            <person name="de Bekker C."/>
        </authorList>
    </citation>
    <scope>NUCLEOTIDE SEQUENCE [LARGE SCALE GENOMIC DNA]</scope>
    <source>
        <strain evidence="2 3">EC05</strain>
    </source>
</reference>
<comment type="caution">
    <text evidence="2">The sequence shown here is derived from an EMBL/GenBank/DDBJ whole genome shotgun (WGS) entry which is preliminary data.</text>
</comment>
<dbReference type="AlphaFoldDB" id="A0A8H4Q209"/>
<dbReference type="EMBL" id="JAACLJ010000008">
    <property type="protein sequence ID" value="KAF4582261.1"/>
    <property type="molecule type" value="Genomic_DNA"/>
</dbReference>